<evidence type="ECO:0000256" key="2">
    <source>
        <dbReference type="SAM" id="MobiDB-lite"/>
    </source>
</evidence>
<dbReference type="SUPFAM" id="SSF53850">
    <property type="entry name" value="Periplasmic binding protein-like II"/>
    <property type="match status" value="1"/>
</dbReference>
<dbReference type="Gene3D" id="3.10.105.10">
    <property type="entry name" value="Dipeptide-binding Protein, Domain 3"/>
    <property type="match status" value="1"/>
</dbReference>
<dbReference type="Pfam" id="PF00496">
    <property type="entry name" value="SBP_bac_5"/>
    <property type="match status" value="1"/>
</dbReference>
<dbReference type="GO" id="GO:1904680">
    <property type="term" value="F:peptide transmembrane transporter activity"/>
    <property type="evidence" value="ECO:0007669"/>
    <property type="project" value="TreeGrafter"/>
</dbReference>
<keyword evidence="1 3" id="KW-0732">Signal</keyword>
<dbReference type="InterPro" id="IPR039424">
    <property type="entry name" value="SBP_5"/>
</dbReference>
<feature type="compositionally biased region" description="Polar residues" evidence="2">
    <location>
        <begin position="48"/>
        <end position="57"/>
    </location>
</feature>
<dbReference type="EMBL" id="CP001824">
    <property type="protein sequence ID" value="ACZ39971.1"/>
    <property type="molecule type" value="Genomic_DNA"/>
</dbReference>
<dbReference type="RefSeq" id="WP_012873011.1">
    <property type="nucleotide sequence ID" value="NC_013524.1"/>
</dbReference>
<evidence type="ECO:0000256" key="1">
    <source>
        <dbReference type="ARBA" id="ARBA00022729"/>
    </source>
</evidence>
<evidence type="ECO:0000313" key="5">
    <source>
        <dbReference type="EMBL" id="ACZ39971.1"/>
    </source>
</evidence>
<dbReference type="HOGENOM" id="CLU_017028_8_4_0"/>
<feature type="region of interest" description="Disordered" evidence="2">
    <location>
        <begin position="31"/>
        <end position="60"/>
    </location>
</feature>
<proteinExistence type="predicted"/>
<reference evidence="6" key="1">
    <citation type="submission" date="2009-11" db="EMBL/GenBank/DDBJ databases">
        <title>The complete chromosome 2 of Sphaerobacter thermophilus DSM 20745.</title>
        <authorList>
            <person name="Lucas S."/>
            <person name="Copeland A."/>
            <person name="Lapidus A."/>
            <person name="Glavina del Rio T."/>
            <person name="Dalin E."/>
            <person name="Tice H."/>
            <person name="Bruce D."/>
            <person name="Goodwin L."/>
            <person name="Pitluck S."/>
            <person name="Kyrpides N."/>
            <person name="Mavromatis K."/>
            <person name="Ivanova N."/>
            <person name="Mikhailova N."/>
            <person name="LaButti K.M."/>
            <person name="Clum A."/>
            <person name="Sun H.I."/>
            <person name="Brettin T."/>
            <person name="Detter J.C."/>
            <person name="Han C."/>
            <person name="Larimer F."/>
            <person name="Land M."/>
            <person name="Hauser L."/>
            <person name="Markowitz V."/>
            <person name="Cheng J.F."/>
            <person name="Hugenholtz P."/>
            <person name="Woyke T."/>
            <person name="Wu D."/>
            <person name="Steenblock K."/>
            <person name="Schneider S."/>
            <person name="Pukall R."/>
            <person name="Goeker M."/>
            <person name="Klenk H.P."/>
            <person name="Eisen J.A."/>
        </authorList>
    </citation>
    <scope>NUCLEOTIDE SEQUENCE [LARGE SCALE GENOMIC DNA]</scope>
    <source>
        <strain evidence="6">ATCC 49802 / DSM 20745 / S 6022</strain>
    </source>
</reference>
<evidence type="ECO:0000256" key="3">
    <source>
        <dbReference type="SAM" id="SignalP"/>
    </source>
</evidence>
<feature type="domain" description="Solute-binding protein family 5" evidence="4">
    <location>
        <begin position="112"/>
        <end position="457"/>
    </location>
</feature>
<dbReference type="eggNOG" id="COG0747">
    <property type="taxonomic scope" value="Bacteria"/>
</dbReference>
<dbReference type="GO" id="GO:0015833">
    <property type="term" value="P:peptide transport"/>
    <property type="evidence" value="ECO:0007669"/>
    <property type="project" value="TreeGrafter"/>
</dbReference>
<evidence type="ECO:0000259" key="4">
    <source>
        <dbReference type="Pfam" id="PF00496"/>
    </source>
</evidence>
<dbReference type="Proteomes" id="UP000002027">
    <property type="component" value="Chromosome 2"/>
</dbReference>
<feature type="signal peptide" evidence="3">
    <location>
        <begin position="1"/>
        <end position="22"/>
    </location>
</feature>
<feature type="chain" id="PRO_5003021131" evidence="3">
    <location>
        <begin position="23"/>
        <end position="547"/>
    </location>
</feature>
<dbReference type="OrthoDB" id="9796817at2"/>
<name>D1C828_SPHTD</name>
<sequence>MVRLTRRTLLHRGALLTGGAAASAMLARCGGGQAQQGGAPPTSTSTTDAPISVTTPTAPVESPAQAVDAVRFAWWTDVGYPNPFQVSTTGPGGAVLLTLIYDTLTWKDEEGIIPWLAERWEATPDGTEYTFWLVSGATWHDGQPLTASDAVFSFQYYRDHPYRWMAIPMVASAEEGQDDGSLRMTLTQPYAAFLEEIAGIVPIVPRHVWERVADPTTYEGEDRAIGSGPFTLAAYDSAAGAYRLKAIEGYWRGRPRVREWQQFTVPAEARVQVVQQGDADLSLSTDASVETLIADNSSLRVFATAPLSLVRLVCNTGRAPLDRREVRQAIAYALDRARIAETITRGPAIVGSAGVVPPETPWFNPSLPQYPYDPERARTLLGGEQLTIELIADTGAREPDLMAPMLAAVGITLDVKRVDAPTRTQLLSEGSFQLALTSHIGVGGDPDYLRRWYAGEEANAFAQGSIFRHDEYARLGEEAAATRDPERRREIVFRMQEILAEELPTIVLYHRRFYWVYDPRVFTPMETWGGLMNGIPFPNNKLTLIES</sequence>
<dbReference type="InterPro" id="IPR000914">
    <property type="entry name" value="SBP_5_dom"/>
</dbReference>
<protein>
    <submittedName>
        <fullName evidence="5">Extracellular solute-binding protein family 5</fullName>
    </submittedName>
</protein>
<evidence type="ECO:0000313" key="6">
    <source>
        <dbReference type="Proteomes" id="UP000002027"/>
    </source>
</evidence>
<accession>D1C828</accession>
<dbReference type="PANTHER" id="PTHR30290">
    <property type="entry name" value="PERIPLASMIC BINDING COMPONENT OF ABC TRANSPORTER"/>
    <property type="match status" value="1"/>
</dbReference>
<feature type="compositionally biased region" description="Low complexity" evidence="2">
    <location>
        <begin position="36"/>
        <end position="47"/>
    </location>
</feature>
<dbReference type="InParanoid" id="D1C828"/>
<dbReference type="STRING" id="479434.Sthe_2556"/>
<dbReference type="AlphaFoldDB" id="D1C828"/>
<organism evidence="5 6">
    <name type="scientific">Sphaerobacter thermophilus (strain ATCC 49802 / DSM 20745 / KCCM 41009 / NCIMB 13125 / S 6022)</name>
    <dbReference type="NCBI Taxonomy" id="479434"/>
    <lineage>
        <taxon>Bacteria</taxon>
        <taxon>Pseudomonadati</taxon>
        <taxon>Thermomicrobiota</taxon>
        <taxon>Thermomicrobia</taxon>
        <taxon>Sphaerobacterales</taxon>
        <taxon>Sphaerobacterineae</taxon>
        <taxon>Sphaerobacteraceae</taxon>
        <taxon>Sphaerobacter</taxon>
    </lineage>
</organism>
<gene>
    <name evidence="5" type="ordered locus">Sthe_2556</name>
</gene>
<reference evidence="5 6" key="2">
    <citation type="journal article" date="2010" name="Stand. Genomic Sci.">
        <title>Complete genome sequence of Desulfohalobium retbaense type strain (HR(100)).</title>
        <authorList>
            <person name="Spring S."/>
            <person name="Nolan M."/>
            <person name="Lapidus A."/>
            <person name="Glavina Del Rio T."/>
            <person name="Copeland A."/>
            <person name="Tice H."/>
            <person name="Cheng J.F."/>
            <person name="Lucas S."/>
            <person name="Land M."/>
            <person name="Chen F."/>
            <person name="Bruce D."/>
            <person name="Goodwin L."/>
            <person name="Pitluck S."/>
            <person name="Ivanova N."/>
            <person name="Mavromatis K."/>
            <person name="Mikhailova N."/>
            <person name="Pati A."/>
            <person name="Chen A."/>
            <person name="Palaniappan K."/>
            <person name="Hauser L."/>
            <person name="Chang Y.J."/>
            <person name="Jeffries C.D."/>
            <person name="Munk C."/>
            <person name="Kiss H."/>
            <person name="Chain P."/>
            <person name="Han C."/>
            <person name="Brettin T."/>
            <person name="Detter J.C."/>
            <person name="Schuler E."/>
            <person name="Goker M."/>
            <person name="Rohde M."/>
            <person name="Bristow J."/>
            <person name="Eisen J.A."/>
            <person name="Markowitz V."/>
            <person name="Hugenholtz P."/>
            <person name="Kyrpides N.C."/>
            <person name="Klenk H.P."/>
        </authorList>
    </citation>
    <scope>NUCLEOTIDE SEQUENCE [LARGE SCALE GENOMIC DNA]</scope>
    <source>
        <strain evidence="6">ATCC 49802 / DSM 20745 / S 6022</strain>
    </source>
</reference>
<dbReference type="PANTHER" id="PTHR30290:SF64">
    <property type="entry name" value="ABC TRANSPORTER PERIPLASMIC BINDING PROTEIN"/>
    <property type="match status" value="1"/>
</dbReference>
<dbReference type="Gene3D" id="3.40.190.10">
    <property type="entry name" value="Periplasmic binding protein-like II"/>
    <property type="match status" value="1"/>
</dbReference>
<keyword evidence="6" id="KW-1185">Reference proteome</keyword>
<dbReference type="KEGG" id="sti:Sthe_2556"/>
<dbReference type="InterPro" id="IPR006311">
    <property type="entry name" value="TAT_signal"/>
</dbReference>
<dbReference type="PROSITE" id="PS51318">
    <property type="entry name" value="TAT"/>
    <property type="match status" value="1"/>
</dbReference>